<gene>
    <name evidence="4" type="ORF">GMORB2_0222</name>
</gene>
<evidence type="ECO:0000259" key="3">
    <source>
        <dbReference type="Pfam" id="PF14342"/>
    </source>
</evidence>
<evidence type="ECO:0000256" key="1">
    <source>
        <dbReference type="SAM" id="MobiDB-lite"/>
    </source>
</evidence>
<keyword evidence="2" id="KW-0472">Membrane</keyword>
<dbReference type="AlphaFoldDB" id="A0A9P4Z0K1"/>
<dbReference type="Proteomes" id="UP000749293">
    <property type="component" value="Unassembled WGS sequence"/>
</dbReference>
<keyword evidence="2" id="KW-1133">Transmembrane helix</keyword>
<reference evidence="4" key="1">
    <citation type="submission" date="2020-03" db="EMBL/GenBank/DDBJ databases">
        <title>Site-based positive gene gene selection in Geosmithia morbida across the United States reveals a broad range of putative effectors and factors for local host and environmental adapation.</title>
        <authorList>
            <person name="Onufrak A."/>
            <person name="Murdoch R.W."/>
            <person name="Gazis R."/>
            <person name="Huff M."/>
            <person name="Staton M."/>
            <person name="Klingeman W."/>
            <person name="Hadziabdic D."/>
        </authorList>
    </citation>
    <scope>NUCLEOTIDE SEQUENCE</scope>
    <source>
        <strain evidence="4">1262</strain>
    </source>
</reference>
<dbReference type="OrthoDB" id="2128064at2759"/>
<dbReference type="Pfam" id="PF14342">
    <property type="entry name" value="DUF4396"/>
    <property type="match status" value="1"/>
</dbReference>
<dbReference type="RefSeq" id="XP_035325138.1">
    <property type="nucleotide sequence ID" value="XM_035462208.1"/>
</dbReference>
<dbReference type="InterPro" id="IPR025509">
    <property type="entry name" value="DUF4396"/>
</dbReference>
<dbReference type="GeneID" id="55966452"/>
<feature type="region of interest" description="Disordered" evidence="1">
    <location>
        <begin position="1"/>
        <end position="24"/>
    </location>
</feature>
<evidence type="ECO:0000313" key="4">
    <source>
        <dbReference type="EMBL" id="KAF4126486.1"/>
    </source>
</evidence>
<keyword evidence="5" id="KW-1185">Reference proteome</keyword>
<name>A0A9P4Z0K1_9HYPO</name>
<evidence type="ECO:0000256" key="2">
    <source>
        <dbReference type="SAM" id="Phobius"/>
    </source>
</evidence>
<feature type="domain" description="DUF4396" evidence="3">
    <location>
        <begin position="86"/>
        <end position="221"/>
    </location>
</feature>
<accession>A0A9P4Z0K1</accession>
<feature type="transmembrane region" description="Helical" evidence="2">
    <location>
        <begin position="150"/>
        <end position="172"/>
    </location>
</feature>
<evidence type="ECO:0000313" key="5">
    <source>
        <dbReference type="Proteomes" id="UP000749293"/>
    </source>
</evidence>
<organism evidence="4 5">
    <name type="scientific">Geosmithia morbida</name>
    <dbReference type="NCBI Taxonomy" id="1094350"/>
    <lineage>
        <taxon>Eukaryota</taxon>
        <taxon>Fungi</taxon>
        <taxon>Dikarya</taxon>
        <taxon>Ascomycota</taxon>
        <taxon>Pezizomycotina</taxon>
        <taxon>Sordariomycetes</taxon>
        <taxon>Hypocreomycetidae</taxon>
        <taxon>Hypocreales</taxon>
        <taxon>Bionectriaceae</taxon>
        <taxon>Geosmithia</taxon>
    </lineage>
</organism>
<feature type="transmembrane region" description="Helical" evidence="2">
    <location>
        <begin position="192"/>
        <end position="211"/>
    </location>
</feature>
<keyword evidence="2" id="KW-0812">Transmembrane</keyword>
<comment type="caution">
    <text evidence="4">The sequence shown here is derived from an EMBL/GenBank/DDBJ whole genome shotgun (WGS) entry which is preliminary data.</text>
</comment>
<proteinExistence type="predicted"/>
<dbReference type="EMBL" id="JAANYQ010000001">
    <property type="protein sequence ID" value="KAF4126486.1"/>
    <property type="molecule type" value="Genomic_DNA"/>
</dbReference>
<sequence>MRYHATRTTATSTSTSTSRSSPRPSLRCVMQKSFKCTKSGGGSGPSSKCGPTRTAAGAMGCATRSNASQGAGSALRPRFWLSRPVWKRSLVNTTRCLVGCTAGDFSAMWYLQSCWPDLGMGPTMGISMACGITTSLMLETTLLRYGRDDLPWLIAARTAAAMSFISMITMELAENIVDYNLTGGVVDLSDPWFWVAAGVSTAAGLIAPLPYNYHRLRRYGKACH</sequence>
<protein>
    <recommendedName>
        <fullName evidence="3">DUF4396 domain-containing protein</fullName>
    </recommendedName>
</protein>